<name>A0A941JBR6_9BACI</name>
<sequence length="48" mass="5418">MVDNNRGFKGKSEILIRDSTFAVHVQVDITYIGKEKNRHDANSSKGIK</sequence>
<evidence type="ECO:0000313" key="1">
    <source>
        <dbReference type="EMBL" id="MBR8646019.1"/>
    </source>
</evidence>
<gene>
    <name evidence="1" type="ORF">KEH51_25170</name>
</gene>
<dbReference type="EMBL" id="JAGTPW010000063">
    <property type="protein sequence ID" value="MBR8646019.1"/>
    <property type="molecule type" value="Genomic_DNA"/>
</dbReference>
<reference evidence="1" key="1">
    <citation type="submission" date="2021-04" db="EMBL/GenBank/DDBJ databases">
        <title>Whole genome sequencing of Enterococci isolates from hospitalized patients.</title>
        <authorList>
            <person name="Ogoti B.M."/>
            <person name="Onyambu F.G."/>
        </authorList>
    </citation>
    <scope>NUCLEOTIDE SEQUENCE</scope>
    <source>
        <strain evidence="1">242</strain>
    </source>
</reference>
<dbReference type="Proteomes" id="UP000680045">
    <property type="component" value="Unassembled WGS sequence"/>
</dbReference>
<evidence type="ECO:0000313" key="2">
    <source>
        <dbReference type="Proteomes" id="UP000680045"/>
    </source>
</evidence>
<dbReference type="AlphaFoldDB" id="A0A941JBR6"/>
<proteinExistence type="predicted"/>
<organism evidence="1 2">
    <name type="scientific">Peribacillus frigoritolerans</name>
    <dbReference type="NCBI Taxonomy" id="450367"/>
    <lineage>
        <taxon>Bacteria</taxon>
        <taxon>Bacillati</taxon>
        <taxon>Bacillota</taxon>
        <taxon>Bacilli</taxon>
        <taxon>Bacillales</taxon>
        <taxon>Bacillaceae</taxon>
        <taxon>Peribacillus</taxon>
    </lineage>
</organism>
<protein>
    <submittedName>
        <fullName evidence="1">Uncharacterized protein</fullName>
    </submittedName>
</protein>
<comment type="caution">
    <text evidence="1">The sequence shown here is derived from an EMBL/GenBank/DDBJ whole genome shotgun (WGS) entry which is preliminary data.</text>
</comment>
<accession>A0A941JBR6</accession>